<dbReference type="Proteomes" id="UP000189628">
    <property type="component" value="Chromosome"/>
</dbReference>
<accession>A0A1U9VDA4</accession>
<reference evidence="1 2" key="1">
    <citation type="submission" date="2017-02" db="EMBL/GenBank/DDBJ databases">
        <title>Blood Disease Bacterium A2-HR MARDI.</title>
        <authorList>
            <person name="Badrun R."/>
            <person name="Abu Bakar N."/>
            <person name="Laboh R."/>
        </authorList>
    </citation>
    <scope>NUCLEOTIDE SEQUENCE [LARGE SCALE GENOMIC DNA]</scope>
    <source>
        <strain evidence="1 2">A2-HR MARDI</strain>
    </source>
</reference>
<evidence type="ECO:0000313" key="1">
    <source>
        <dbReference type="EMBL" id="AQW28664.1"/>
    </source>
</evidence>
<organism evidence="1 2">
    <name type="scientific">blood disease bacterium A2-HR MARDI</name>
    <dbReference type="NCBI Taxonomy" id="1944648"/>
    <lineage>
        <taxon>Bacteria</taxon>
        <taxon>Pseudomonadati</taxon>
        <taxon>Pseudomonadota</taxon>
        <taxon>Betaproteobacteria</taxon>
        <taxon>Burkholderiales</taxon>
        <taxon>Burkholderiaceae</taxon>
        <taxon>Ralstonia</taxon>
        <taxon>Ralstonia solanacearum species complex</taxon>
    </lineage>
</organism>
<sequence length="176" mass="19189">MLVAVSFTTSPSHLFPVALEIAAQAAEFTDEPVGKIKRYRAVFGRTPEQAELAVALLQHLDNIKGVLVHAGGRLVVNQDAVIATLGCFIAAHAGGGVEHYCHKATEVRDLKAEHKAMFDSGFYAPPRYVFPCSKLLESGFVPDVQANDIEGQLLAEAARSGCDWCPNFSHKEWRQL</sequence>
<name>A0A1U9VDA4_9RALS</name>
<dbReference type="AlphaFoldDB" id="A0A1U9VDA4"/>
<proteinExistence type="predicted"/>
<dbReference type="EMBL" id="CP019911">
    <property type="protein sequence ID" value="AQW28664.1"/>
    <property type="molecule type" value="Genomic_DNA"/>
</dbReference>
<gene>
    <name evidence="1" type="ORF">B0B51_00565</name>
</gene>
<protein>
    <submittedName>
        <fullName evidence="1">Uncharacterized protein</fullName>
    </submittedName>
</protein>
<evidence type="ECO:0000313" key="2">
    <source>
        <dbReference type="Proteomes" id="UP000189628"/>
    </source>
</evidence>
<dbReference type="RefSeq" id="WP_078221572.1">
    <property type="nucleotide sequence ID" value="NZ_CP019911.1"/>
</dbReference>